<evidence type="ECO:0000256" key="1">
    <source>
        <dbReference type="SAM" id="MobiDB-lite"/>
    </source>
</evidence>
<dbReference type="EMBL" id="DSIY01000274">
    <property type="protein sequence ID" value="HEG92095.1"/>
    <property type="molecule type" value="Genomic_DNA"/>
</dbReference>
<evidence type="ECO:0000256" key="2">
    <source>
        <dbReference type="SAM" id="Phobius"/>
    </source>
</evidence>
<sequence>MPGTPEVTATARATPVPAPSPANPSTALGADTPAAQPTPAAPPSSPQASSQVSNYFFFAAMLSALLGLAGWLAWRRSDDSSEGSGT</sequence>
<feature type="transmembrane region" description="Helical" evidence="2">
    <location>
        <begin position="55"/>
        <end position="74"/>
    </location>
</feature>
<gene>
    <name evidence="3" type="ORF">ENP34_11765</name>
</gene>
<proteinExistence type="predicted"/>
<comment type="caution">
    <text evidence="3">The sequence shown here is derived from an EMBL/GenBank/DDBJ whole genome shotgun (WGS) entry which is preliminary data.</text>
</comment>
<keyword evidence="2" id="KW-0812">Transmembrane</keyword>
<keyword evidence="2" id="KW-0472">Membrane</keyword>
<dbReference type="AlphaFoldDB" id="A0A831X985"/>
<evidence type="ECO:0000313" key="3">
    <source>
        <dbReference type="EMBL" id="HEG92095.1"/>
    </source>
</evidence>
<organism evidence="3">
    <name type="scientific">Thermorudis peleae</name>
    <dbReference type="NCBI Taxonomy" id="1382356"/>
    <lineage>
        <taxon>Bacteria</taxon>
        <taxon>Pseudomonadati</taxon>
        <taxon>Thermomicrobiota</taxon>
        <taxon>Thermomicrobia</taxon>
        <taxon>Thermomicrobia incertae sedis</taxon>
        <taxon>Thermorudis</taxon>
    </lineage>
</organism>
<dbReference type="NCBIfam" id="TIGR01167">
    <property type="entry name" value="LPXTG_anchor"/>
    <property type="match status" value="1"/>
</dbReference>
<name>A0A831X985_9BACT</name>
<accession>A0A831X985</accession>
<feature type="region of interest" description="Disordered" evidence="1">
    <location>
        <begin position="1"/>
        <end position="49"/>
    </location>
</feature>
<feature type="compositionally biased region" description="Low complexity" evidence="1">
    <location>
        <begin position="1"/>
        <end position="15"/>
    </location>
</feature>
<keyword evidence="2" id="KW-1133">Transmembrane helix</keyword>
<reference evidence="3" key="1">
    <citation type="journal article" date="2020" name="mSystems">
        <title>Genome- and Community-Level Interaction Insights into Carbon Utilization and Element Cycling Functions of Hydrothermarchaeota in Hydrothermal Sediment.</title>
        <authorList>
            <person name="Zhou Z."/>
            <person name="Liu Y."/>
            <person name="Xu W."/>
            <person name="Pan J."/>
            <person name="Luo Z.H."/>
            <person name="Li M."/>
        </authorList>
    </citation>
    <scope>NUCLEOTIDE SEQUENCE [LARGE SCALE GENOMIC DNA]</scope>
    <source>
        <strain evidence="3">SpSt-210</strain>
    </source>
</reference>
<protein>
    <submittedName>
        <fullName evidence="3">LPXTG cell wall anchor domain-containing protein</fullName>
    </submittedName>
</protein>